<evidence type="ECO:0000259" key="4">
    <source>
        <dbReference type="SMART" id="SM00563"/>
    </source>
</evidence>
<feature type="domain" description="Phospholipid/glycerol acyltransferase" evidence="4">
    <location>
        <begin position="20"/>
        <end position="132"/>
    </location>
</feature>
<dbReference type="PANTHER" id="PTHR10434">
    <property type="entry name" value="1-ACYL-SN-GLYCEROL-3-PHOSPHATE ACYLTRANSFERASE"/>
    <property type="match status" value="1"/>
</dbReference>
<accession>A0A432W4Z6</accession>
<dbReference type="EMBL" id="PIPL01000002">
    <property type="protein sequence ID" value="RUO24540.1"/>
    <property type="molecule type" value="Genomic_DNA"/>
</dbReference>
<gene>
    <name evidence="5" type="ORF">CWE09_11115</name>
</gene>
<proteinExistence type="predicted"/>
<dbReference type="OrthoDB" id="9796839at2"/>
<keyword evidence="6" id="KW-1185">Reference proteome</keyword>
<evidence type="ECO:0000256" key="2">
    <source>
        <dbReference type="ARBA" id="ARBA00022679"/>
    </source>
</evidence>
<evidence type="ECO:0000313" key="6">
    <source>
        <dbReference type="Proteomes" id="UP000288293"/>
    </source>
</evidence>
<evidence type="ECO:0000313" key="5">
    <source>
        <dbReference type="EMBL" id="RUO24540.1"/>
    </source>
</evidence>
<dbReference type="PANTHER" id="PTHR10434:SF9">
    <property type="entry name" value="PHOSPHOLIPID_GLYCEROL ACYLTRANSFERASE DOMAIN-CONTAINING PROTEIN"/>
    <property type="match status" value="1"/>
</dbReference>
<sequence length="170" mass="19206">MRVLGGWQINGQLPEVPKAIIVIAPHTSNWDFFVGLFVMFKLRLRLSFLGKDSLFVFPVNRLLRWVGGIPIKRNSSAGSVGQMVEAFQRHKELVLVITPEGTRKKVKKWKTGFLHMAKEAKVPVIPVAMDYARRCVDILPALTIEGEVDEELKRVQSCVFHAQGKNPENT</sequence>
<protein>
    <submittedName>
        <fullName evidence="5">Acyltransferase</fullName>
    </submittedName>
</protein>
<keyword evidence="3 5" id="KW-0012">Acyltransferase</keyword>
<dbReference type="Proteomes" id="UP000288293">
    <property type="component" value="Unassembled WGS sequence"/>
</dbReference>
<dbReference type="SMART" id="SM00563">
    <property type="entry name" value="PlsC"/>
    <property type="match status" value="1"/>
</dbReference>
<dbReference type="AlphaFoldDB" id="A0A432W4Z6"/>
<dbReference type="GO" id="GO:0003841">
    <property type="term" value="F:1-acylglycerol-3-phosphate O-acyltransferase activity"/>
    <property type="evidence" value="ECO:0007669"/>
    <property type="project" value="TreeGrafter"/>
</dbReference>
<keyword evidence="2 5" id="KW-0808">Transferase</keyword>
<organism evidence="5 6">
    <name type="scientific">Aliidiomarina minuta</name>
    <dbReference type="NCBI Taxonomy" id="880057"/>
    <lineage>
        <taxon>Bacteria</taxon>
        <taxon>Pseudomonadati</taxon>
        <taxon>Pseudomonadota</taxon>
        <taxon>Gammaproteobacteria</taxon>
        <taxon>Alteromonadales</taxon>
        <taxon>Idiomarinaceae</taxon>
        <taxon>Aliidiomarina</taxon>
    </lineage>
</organism>
<name>A0A432W4Z6_9GAMM</name>
<dbReference type="Pfam" id="PF01553">
    <property type="entry name" value="Acyltransferase"/>
    <property type="match status" value="1"/>
</dbReference>
<dbReference type="CDD" id="cd07988">
    <property type="entry name" value="LPLAT_ABO13168-like"/>
    <property type="match status" value="1"/>
</dbReference>
<dbReference type="GO" id="GO:0006654">
    <property type="term" value="P:phosphatidic acid biosynthetic process"/>
    <property type="evidence" value="ECO:0007669"/>
    <property type="project" value="TreeGrafter"/>
</dbReference>
<reference evidence="5 6" key="1">
    <citation type="journal article" date="2011" name="Front. Microbiol.">
        <title>Genomic signatures of strain selection and enhancement in Bacillus atrophaeus var. globigii, a historical biowarfare simulant.</title>
        <authorList>
            <person name="Gibbons H.S."/>
            <person name="Broomall S.M."/>
            <person name="McNew L.A."/>
            <person name="Daligault H."/>
            <person name="Chapman C."/>
            <person name="Bruce D."/>
            <person name="Karavis M."/>
            <person name="Krepps M."/>
            <person name="McGregor P.A."/>
            <person name="Hong C."/>
            <person name="Park K.H."/>
            <person name="Akmal A."/>
            <person name="Feldman A."/>
            <person name="Lin J.S."/>
            <person name="Chang W.E."/>
            <person name="Higgs B.W."/>
            <person name="Demirev P."/>
            <person name="Lindquist J."/>
            <person name="Liem A."/>
            <person name="Fochler E."/>
            <person name="Read T.D."/>
            <person name="Tapia R."/>
            <person name="Johnson S."/>
            <person name="Bishop-Lilly K.A."/>
            <person name="Detter C."/>
            <person name="Han C."/>
            <person name="Sozhamannan S."/>
            <person name="Rosenzweig C.N."/>
            <person name="Skowronski E.W."/>
        </authorList>
    </citation>
    <scope>NUCLEOTIDE SEQUENCE [LARGE SCALE GENOMIC DNA]</scope>
    <source>
        <strain evidence="5 6">MLST1</strain>
    </source>
</reference>
<comment type="caution">
    <text evidence="5">The sequence shown here is derived from an EMBL/GenBank/DDBJ whole genome shotgun (WGS) entry which is preliminary data.</text>
</comment>
<evidence type="ECO:0000256" key="3">
    <source>
        <dbReference type="ARBA" id="ARBA00023315"/>
    </source>
</evidence>
<dbReference type="InterPro" id="IPR002123">
    <property type="entry name" value="Plipid/glycerol_acylTrfase"/>
</dbReference>
<evidence type="ECO:0000256" key="1">
    <source>
        <dbReference type="ARBA" id="ARBA00005189"/>
    </source>
</evidence>
<dbReference type="SUPFAM" id="SSF69593">
    <property type="entry name" value="Glycerol-3-phosphate (1)-acyltransferase"/>
    <property type="match status" value="1"/>
</dbReference>
<comment type="pathway">
    <text evidence="1">Lipid metabolism.</text>
</comment>